<protein>
    <submittedName>
        <fullName evidence="3">GlyGly-CTERM domain-containing protein</fullName>
    </submittedName>
</protein>
<dbReference type="Proteomes" id="UP000184268">
    <property type="component" value="Unassembled WGS sequence"/>
</dbReference>
<evidence type="ECO:0000313" key="3">
    <source>
        <dbReference type="EMBL" id="SHH51239.1"/>
    </source>
</evidence>
<name>A0A1M5TKN0_9GAMM</name>
<gene>
    <name evidence="3" type="ORF">SAMN02745129_2181</name>
</gene>
<feature type="compositionally biased region" description="Basic and acidic residues" evidence="1">
    <location>
        <begin position="436"/>
        <end position="449"/>
    </location>
</feature>
<reference evidence="3 4" key="1">
    <citation type="submission" date="2016-11" db="EMBL/GenBank/DDBJ databases">
        <authorList>
            <person name="Jaros S."/>
            <person name="Januszkiewicz K."/>
            <person name="Wedrychowicz H."/>
        </authorList>
    </citation>
    <scope>NUCLEOTIDE SEQUENCE [LARGE SCALE GENOMIC DNA]</scope>
    <source>
        <strain evidence="3 4">DSM 16917</strain>
    </source>
</reference>
<proteinExistence type="predicted"/>
<dbReference type="InterPro" id="IPR009003">
    <property type="entry name" value="Peptidase_S1_PA"/>
</dbReference>
<feature type="chain" id="PRO_5009913985" evidence="2">
    <location>
        <begin position="19"/>
        <end position="471"/>
    </location>
</feature>
<evidence type="ECO:0000256" key="1">
    <source>
        <dbReference type="SAM" id="MobiDB-lite"/>
    </source>
</evidence>
<organism evidence="3 4">
    <name type="scientific">Ferrimonas marina</name>
    <dbReference type="NCBI Taxonomy" id="299255"/>
    <lineage>
        <taxon>Bacteria</taxon>
        <taxon>Pseudomonadati</taxon>
        <taxon>Pseudomonadota</taxon>
        <taxon>Gammaproteobacteria</taxon>
        <taxon>Alteromonadales</taxon>
        <taxon>Ferrimonadaceae</taxon>
        <taxon>Ferrimonas</taxon>
    </lineage>
</organism>
<dbReference type="NCBIfam" id="TIGR03501">
    <property type="entry name" value="GlyGly_CTERM"/>
    <property type="match status" value="1"/>
</dbReference>
<feature type="signal peptide" evidence="2">
    <location>
        <begin position="1"/>
        <end position="18"/>
    </location>
</feature>
<keyword evidence="4" id="KW-1185">Reference proteome</keyword>
<accession>A0A1M5TKN0</accession>
<feature type="region of interest" description="Disordered" evidence="1">
    <location>
        <begin position="410"/>
        <end position="454"/>
    </location>
</feature>
<dbReference type="InterPro" id="IPR020008">
    <property type="entry name" value="GlyGly_CTERM"/>
</dbReference>
<dbReference type="SUPFAM" id="SSF141072">
    <property type="entry name" value="CalX-like"/>
    <property type="match status" value="1"/>
</dbReference>
<dbReference type="EMBL" id="FQXG01000003">
    <property type="protein sequence ID" value="SHH51239.1"/>
    <property type="molecule type" value="Genomic_DNA"/>
</dbReference>
<dbReference type="STRING" id="299255.SAMN02745129_2181"/>
<keyword evidence="2" id="KW-0732">Signal</keyword>
<dbReference type="AlphaFoldDB" id="A0A1M5TKN0"/>
<evidence type="ECO:0000313" key="4">
    <source>
        <dbReference type="Proteomes" id="UP000184268"/>
    </source>
</evidence>
<sequence>MKKTLILAATLFAAQAFAVTDGGPVAEGEGSNFVMWTAEGQYCTATLLNPYVSITANHCGEPTVLYGDKEVHYFNLDTPYTEVVNGSEGRSSYTSVAKHDPLRAKDFNPIKFDDTPPEAGHEFKYLGYGGTPGHLSKLEGTVSNYQNMLAAGCDPDFSAPDCFDGLLENELGTQSPVWLTFITPTLGWTTGGDSGSTLISNDGRIFGLMVGGGNEPVGVSFYGDVTKEYFLIEVDGLAYPGLALPGAAIEIQNLSLETIPLNLTGAGTCPDTLEPADVCTMIMPADFSEWKISNQSHELYDYTVYNAQPKARGVFNFGEAQVQIEHDMTGFEVVVLRTEGSETEETLNINVSGAGVTTATNSVAFKVGQTEAVFTLSVTAAETAQTAFVEISSDNGTVGEVGMLTINIEAIPTEEGTDGEDTNEGNEGNEEEETEENKPTEPTAPEKKGSSGGSMGLLSLLALLLLRRTRQ</sequence>
<dbReference type="RefSeq" id="WP_067656249.1">
    <property type="nucleotide sequence ID" value="NZ_FQXG01000003.1"/>
</dbReference>
<evidence type="ECO:0000256" key="2">
    <source>
        <dbReference type="SAM" id="SignalP"/>
    </source>
</evidence>
<feature type="compositionally biased region" description="Acidic residues" evidence="1">
    <location>
        <begin position="415"/>
        <end position="435"/>
    </location>
</feature>
<dbReference type="InterPro" id="IPR038081">
    <property type="entry name" value="CalX-like_sf"/>
</dbReference>
<dbReference type="SUPFAM" id="SSF50494">
    <property type="entry name" value="Trypsin-like serine proteases"/>
    <property type="match status" value="1"/>
</dbReference>